<evidence type="ECO:0000256" key="1">
    <source>
        <dbReference type="SAM" id="MobiDB-lite"/>
    </source>
</evidence>
<dbReference type="Proteomes" id="UP000577362">
    <property type="component" value="Unassembled WGS sequence"/>
</dbReference>
<dbReference type="RefSeq" id="WP_183315769.1">
    <property type="nucleotide sequence ID" value="NZ_JACIEN010000001.1"/>
</dbReference>
<keyword evidence="2" id="KW-0732">Signal</keyword>
<comment type="caution">
    <text evidence="3">The sequence shown here is derived from an EMBL/GenBank/DDBJ whole genome shotgun (WGS) entry which is preliminary data.</text>
</comment>
<feature type="chain" id="PRO_5032432011" description="DUF3500 domain-containing protein" evidence="2">
    <location>
        <begin position="29"/>
        <end position="375"/>
    </location>
</feature>
<dbReference type="EMBL" id="JACIEN010000001">
    <property type="protein sequence ID" value="MBB4015818.1"/>
    <property type="molecule type" value="Genomic_DNA"/>
</dbReference>
<keyword evidence="4" id="KW-1185">Reference proteome</keyword>
<name>A0A840BWG7_9HYPH</name>
<feature type="signal peptide" evidence="2">
    <location>
        <begin position="1"/>
        <end position="28"/>
    </location>
</feature>
<sequence length="375" mass="40567">MSAFAIGARCTTLASALIFMLDVGGCMAAETSEQAAAPQTPPSTTGPGRPLSHASSGAAVLQRANAFIATLSEAQRAALLQEYTFANAARWHTYPQWALGRRQARIGLKLSTLSAAQWDALNALLAAATGSGRNEGYDEIQQHLAADDWIRQNGGGKGYGRGNFYVAFLGTPSKTGTWQLQFGGHHLALTNTYRDGVLVGATPSFRGIEPHAAIRHDGAILRPQLDELEAFIALLASLDPRQRAAAKLATEQDKMLLGPEARHKDWNFPARAQGIAASSLSRHQRALLMKAISLYVNDVADANAATILVRYERELDATYLSFSGSASLTRTGDYVRIDGPSVWIELVMDPPYSTNQPHTHAVWRDKHTDYGGTRR</sequence>
<evidence type="ECO:0000313" key="3">
    <source>
        <dbReference type="EMBL" id="MBB4015818.1"/>
    </source>
</evidence>
<organism evidence="3 4">
    <name type="scientific">Chelatococcus caeni</name>
    <dbReference type="NCBI Taxonomy" id="1348468"/>
    <lineage>
        <taxon>Bacteria</taxon>
        <taxon>Pseudomonadati</taxon>
        <taxon>Pseudomonadota</taxon>
        <taxon>Alphaproteobacteria</taxon>
        <taxon>Hyphomicrobiales</taxon>
        <taxon>Chelatococcaceae</taxon>
        <taxon>Chelatococcus</taxon>
    </lineage>
</organism>
<evidence type="ECO:0008006" key="5">
    <source>
        <dbReference type="Google" id="ProtNLM"/>
    </source>
</evidence>
<gene>
    <name evidence="3" type="ORF">GGR16_000824</name>
</gene>
<dbReference type="PANTHER" id="PTHR37489:SF1">
    <property type="entry name" value="DUF3500 DOMAIN-CONTAINING PROTEIN"/>
    <property type="match status" value="1"/>
</dbReference>
<evidence type="ECO:0000256" key="2">
    <source>
        <dbReference type="SAM" id="SignalP"/>
    </source>
</evidence>
<dbReference type="PANTHER" id="PTHR37489">
    <property type="entry name" value="DUF3500 DOMAIN-CONTAINING PROTEIN"/>
    <property type="match status" value="1"/>
</dbReference>
<evidence type="ECO:0000313" key="4">
    <source>
        <dbReference type="Proteomes" id="UP000577362"/>
    </source>
</evidence>
<dbReference type="AlphaFoldDB" id="A0A840BWG7"/>
<dbReference type="Pfam" id="PF12006">
    <property type="entry name" value="DUF3500"/>
    <property type="match status" value="1"/>
</dbReference>
<dbReference type="InterPro" id="IPR021889">
    <property type="entry name" value="DUF3500"/>
</dbReference>
<reference evidence="3 4" key="1">
    <citation type="submission" date="2020-08" db="EMBL/GenBank/DDBJ databases">
        <title>Genomic Encyclopedia of Type Strains, Phase IV (KMG-IV): sequencing the most valuable type-strain genomes for metagenomic binning, comparative biology and taxonomic classification.</title>
        <authorList>
            <person name="Goeker M."/>
        </authorList>
    </citation>
    <scope>NUCLEOTIDE SEQUENCE [LARGE SCALE GENOMIC DNA]</scope>
    <source>
        <strain evidence="3 4">DSM 103737</strain>
    </source>
</reference>
<proteinExistence type="predicted"/>
<protein>
    <recommendedName>
        <fullName evidence="5">DUF3500 domain-containing protein</fullName>
    </recommendedName>
</protein>
<accession>A0A840BWG7</accession>
<feature type="region of interest" description="Disordered" evidence="1">
    <location>
        <begin position="33"/>
        <end position="55"/>
    </location>
</feature>